<gene>
    <name evidence="1" type="ORF">EFY79_14110</name>
</gene>
<name>A0A3M9NCW0_9BACT</name>
<proteinExistence type="predicted"/>
<sequence length="187" mass="20970">MKIKLFNLFIIVSILGAACKKDSNNSIDVSKQWKMDNHGLLISEMTDGQWGNKTFSVQELDLFKSLDTVDLTGTTMPDSVLEEKPVSHNYAFPNPFKQTMNLFFRFSPGFSGQVVLKYVIVNGDFTVVKKSAIKIQATVCSCPSFSSTSGIIDLLPNVARGQFRIYYTLSSLGNDHFYKTWGNIEEN</sequence>
<protein>
    <submittedName>
        <fullName evidence="1">Uncharacterized protein</fullName>
    </submittedName>
</protein>
<evidence type="ECO:0000313" key="1">
    <source>
        <dbReference type="EMBL" id="RNI34818.1"/>
    </source>
</evidence>
<reference evidence="1 2" key="1">
    <citation type="submission" date="2018-11" db="EMBL/GenBank/DDBJ databases">
        <title>Draft genome sequence of Ferruginibacter sp. BO-59.</title>
        <authorList>
            <person name="Im W.T."/>
        </authorList>
    </citation>
    <scope>NUCLEOTIDE SEQUENCE [LARGE SCALE GENOMIC DNA]</scope>
    <source>
        <strain evidence="1 2">BO-59</strain>
    </source>
</reference>
<comment type="caution">
    <text evidence="1">The sequence shown here is derived from an EMBL/GenBank/DDBJ whole genome shotgun (WGS) entry which is preliminary data.</text>
</comment>
<dbReference type="PROSITE" id="PS51257">
    <property type="entry name" value="PROKAR_LIPOPROTEIN"/>
    <property type="match status" value="1"/>
</dbReference>
<dbReference type="AlphaFoldDB" id="A0A3M9NCW0"/>
<keyword evidence="2" id="KW-1185">Reference proteome</keyword>
<organism evidence="1 2">
    <name type="scientific">Hanamia caeni</name>
    <dbReference type="NCBI Taxonomy" id="2294116"/>
    <lineage>
        <taxon>Bacteria</taxon>
        <taxon>Pseudomonadati</taxon>
        <taxon>Bacteroidota</taxon>
        <taxon>Chitinophagia</taxon>
        <taxon>Chitinophagales</taxon>
        <taxon>Chitinophagaceae</taxon>
        <taxon>Hanamia</taxon>
    </lineage>
</organism>
<dbReference type="RefSeq" id="WP_123121374.1">
    <property type="nucleotide sequence ID" value="NZ_RJJR01000012.1"/>
</dbReference>
<evidence type="ECO:0000313" key="2">
    <source>
        <dbReference type="Proteomes" id="UP000267223"/>
    </source>
</evidence>
<dbReference type="Proteomes" id="UP000267223">
    <property type="component" value="Unassembled WGS sequence"/>
</dbReference>
<dbReference type="OrthoDB" id="9923102at2"/>
<accession>A0A3M9NCW0</accession>
<dbReference type="EMBL" id="RJJR01000012">
    <property type="protein sequence ID" value="RNI34818.1"/>
    <property type="molecule type" value="Genomic_DNA"/>
</dbReference>